<dbReference type="InterPro" id="IPR032675">
    <property type="entry name" value="LRR_dom_sf"/>
</dbReference>
<keyword evidence="1" id="KW-0175">Coiled coil</keyword>
<feature type="non-terminal residue" evidence="2">
    <location>
        <position position="1"/>
    </location>
</feature>
<evidence type="ECO:0000313" key="2">
    <source>
        <dbReference type="EMBL" id="TEB28160.1"/>
    </source>
</evidence>
<dbReference type="STRING" id="71717.A0A4Y7T1X4"/>
<evidence type="ECO:0000313" key="3">
    <source>
        <dbReference type="Proteomes" id="UP000298030"/>
    </source>
</evidence>
<gene>
    <name evidence="2" type="ORF">FA13DRAFT_1735788</name>
</gene>
<organism evidence="2 3">
    <name type="scientific">Coprinellus micaceus</name>
    <name type="common">Glistening ink-cap mushroom</name>
    <name type="synonym">Coprinus micaceus</name>
    <dbReference type="NCBI Taxonomy" id="71717"/>
    <lineage>
        <taxon>Eukaryota</taxon>
        <taxon>Fungi</taxon>
        <taxon>Dikarya</taxon>
        <taxon>Basidiomycota</taxon>
        <taxon>Agaricomycotina</taxon>
        <taxon>Agaricomycetes</taxon>
        <taxon>Agaricomycetidae</taxon>
        <taxon>Agaricales</taxon>
        <taxon>Agaricineae</taxon>
        <taxon>Psathyrellaceae</taxon>
        <taxon>Coprinellus</taxon>
    </lineage>
</organism>
<feature type="coiled-coil region" evidence="1">
    <location>
        <begin position="27"/>
        <end position="54"/>
    </location>
</feature>
<comment type="caution">
    <text evidence="2">The sequence shown here is derived from an EMBL/GenBank/DDBJ whole genome shotgun (WGS) entry which is preliminary data.</text>
</comment>
<dbReference type="Gene3D" id="1.20.1280.50">
    <property type="match status" value="1"/>
</dbReference>
<reference evidence="2 3" key="1">
    <citation type="journal article" date="2019" name="Nat. Ecol. Evol.">
        <title>Megaphylogeny resolves global patterns of mushroom evolution.</title>
        <authorList>
            <person name="Varga T."/>
            <person name="Krizsan K."/>
            <person name="Foldi C."/>
            <person name="Dima B."/>
            <person name="Sanchez-Garcia M."/>
            <person name="Sanchez-Ramirez S."/>
            <person name="Szollosi G.J."/>
            <person name="Szarkandi J.G."/>
            <person name="Papp V."/>
            <person name="Albert L."/>
            <person name="Andreopoulos W."/>
            <person name="Angelini C."/>
            <person name="Antonin V."/>
            <person name="Barry K.W."/>
            <person name="Bougher N.L."/>
            <person name="Buchanan P."/>
            <person name="Buyck B."/>
            <person name="Bense V."/>
            <person name="Catcheside P."/>
            <person name="Chovatia M."/>
            <person name="Cooper J."/>
            <person name="Damon W."/>
            <person name="Desjardin D."/>
            <person name="Finy P."/>
            <person name="Geml J."/>
            <person name="Haridas S."/>
            <person name="Hughes K."/>
            <person name="Justo A."/>
            <person name="Karasinski D."/>
            <person name="Kautmanova I."/>
            <person name="Kiss B."/>
            <person name="Kocsube S."/>
            <person name="Kotiranta H."/>
            <person name="LaButti K.M."/>
            <person name="Lechner B.E."/>
            <person name="Liimatainen K."/>
            <person name="Lipzen A."/>
            <person name="Lukacs Z."/>
            <person name="Mihaltcheva S."/>
            <person name="Morgado L.N."/>
            <person name="Niskanen T."/>
            <person name="Noordeloos M.E."/>
            <person name="Ohm R.A."/>
            <person name="Ortiz-Santana B."/>
            <person name="Ovrebo C."/>
            <person name="Racz N."/>
            <person name="Riley R."/>
            <person name="Savchenko A."/>
            <person name="Shiryaev A."/>
            <person name="Soop K."/>
            <person name="Spirin V."/>
            <person name="Szebenyi C."/>
            <person name="Tomsovsky M."/>
            <person name="Tulloss R.E."/>
            <person name="Uehling J."/>
            <person name="Grigoriev I.V."/>
            <person name="Vagvolgyi C."/>
            <person name="Papp T."/>
            <person name="Martin F.M."/>
            <person name="Miettinen O."/>
            <person name="Hibbett D.S."/>
            <person name="Nagy L.G."/>
        </authorList>
    </citation>
    <scope>NUCLEOTIDE SEQUENCE [LARGE SCALE GENOMIC DNA]</scope>
    <source>
        <strain evidence="2 3">FP101781</strain>
    </source>
</reference>
<accession>A0A4Y7T1X4</accession>
<dbReference type="Proteomes" id="UP000298030">
    <property type="component" value="Unassembled WGS sequence"/>
</dbReference>
<keyword evidence="3" id="KW-1185">Reference proteome</keyword>
<protein>
    <submittedName>
        <fullName evidence="2">Uncharacterized protein</fullName>
    </submittedName>
</protein>
<dbReference type="OrthoDB" id="3251489at2759"/>
<evidence type="ECO:0000256" key="1">
    <source>
        <dbReference type="SAM" id="Coils"/>
    </source>
</evidence>
<name>A0A4Y7T1X4_COPMI</name>
<dbReference type="AlphaFoldDB" id="A0A4Y7T1X4"/>
<dbReference type="SUPFAM" id="SSF52047">
    <property type="entry name" value="RNI-like"/>
    <property type="match status" value="1"/>
</dbReference>
<dbReference type="Gene3D" id="3.80.10.10">
    <property type="entry name" value="Ribonuclease Inhibitor"/>
    <property type="match status" value="1"/>
</dbReference>
<proteinExistence type="predicted"/>
<dbReference type="EMBL" id="QPFP01000034">
    <property type="protein sequence ID" value="TEB28160.1"/>
    <property type="molecule type" value="Genomic_DNA"/>
</dbReference>
<sequence length="530" mass="58069">YFSTNQPPSALDADGIATLIADRGAAASEIRARLEHLAKEAQALQGQLNQHNQYIDEHNAIISSFRRLPDHTLVQIFLANRGHSKFSPIATSHVSRKWRKLALDTPLMWTTIAAYIWGTRSTPEENSDRGMLERVSAFIQRSGALGLSIEVTAEPVKSSLPAERLGAHEDLAAILESTASRWEKLHVNVPSDSPLMRLLRTPPATTAGLHSLSINFESLFRKPGPDTSETASLVDPTITVWEAKSLGYLSLFGTNVSLPVRWPKLTSLHLSSGGHGHLRQHHITSILAACTNLLECFLTFHDSAAEYESSPEGVATEATLPSLRALELGGSEVLTLPSLTRLTTRFTMATDAAPEAESALAEWIDRYGDQLLDVSFDYVSLTQSALAYCLAHLPNVVRLKLTGKARYATYNPWARSALIDDAILASLTPSLGDDGEPGGKDVCFCPKLRRLECHMGFLERSKKAFVHLILARYGGVHRIEEVKGKEGAVDAGPLAIRVCYHLPLAEEAAESVFHHLLFQRSEKLEQAGKL</sequence>